<sequence length="125" mass="13042">MDRARILACAFAATAVCGALTATPATASAGAADARTAAADPAYKILKHLDHSGPGKASLRAGYYDRARDKGVITMYCEGVVRCPNWVSTTRAKENKRSAAPAEDAYVSSYAPLAQRLNAPARSAP</sequence>
<organism evidence="2 3">
    <name type="scientific">Streptomyces evansiae</name>
    <dbReference type="NCBI Taxonomy" id="3075535"/>
    <lineage>
        <taxon>Bacteria</taxon>
        <taxon>Bacillati</taxon>
        <taxon>Actinomycetota</taxon>
        <taxon>Actinomycetes</taxon>
        <taxon>Kitasatosporales</taxon>
        <taxon>Streptomycetaceae</taxon>
        <taxon>Streptomyces</taxon>
    </lineage>
</organism>
<evidence type="ECO:0000313" key="2">
    <source>
        <dbReference type="EMBL" id="MDT0411060.1"/>
    </source>
</evidence>
<accession>A0ABU2R717</accession>
<feature type="chain" id="PRO_5045213174" evidence="1">
    <location>
        <begin position="28"/>
        <end position="125"/>
    </location>
</feature>
<evidence type="ECO:0000313" key="3">
    <source>
        <dbReference type="Proteomes" id="UP001183610"/>
    </source>
</evidence>
<dbReference type="EMBL" id="JAVRET010000042">
    <property type="protein sequence ID" value="MDT0411060.1"/>
    <property type="molecule type" value="Genomic_DNA"/>
</dbReference>
<keyword evidence="1" id="KW-0732">Signal</keyword>
<proteinExistence type="predicted"/>
<dbReference type="Proteomes" id="UP001183610">
    <property type="component" value="Unassembled WGS sequence"/>
</dbReference>
<keyword evidence="3" id="KW-1185">Reference proteome</keyword>
<gene>
    <name evidence="2" type="ORF">RM698_18645</name>
</gene>
<evidence type="ECO:0000256" key="1">
    <source>
        <dbReference type="SAM" id="SignalP"/>
    </source>
</evidence>
<protein>
    <submittedName>
        <fullName evidence="2">Uncharacterized protein</fullName>
    </submittedName>
</protein>
<reference evidence="3" key="1">
    <citation type="submission" date="2023-07" db="EMBL/GenBank/DDBJ databases">
        <title>30 novel species of actinomycetes from the DSMZ collection.</title>
        <authorList>
            <person name="Nouioui I."/>
        </authorList>
    </citation>
    <scope>NUCLEOTIDE SEQUENCE [LARGE SCALE GENOMIC DNA]</scope>
    <source>
        <strain evidence="3">DSM 41979</strain>
    </source>
</reference>
<comment type="caution">
    <text evidence="2">The sequence shown here is derived from an EMBL/GenBank/DDBJ whole genome shotgun (WGS) entry which is preliminary data.</text>
</comment>
<name>A0ABU2R717_9ACTN</name>
<dbReference type="RefSeq" id="WP_010269411.1">
    <property type="nucleotide sequence ID" value="NZ_JAVRET010000042.1"/>
</dbReference>
<feature type="signal peptide" evidence="1">
    <location>
        <begin position="1"/>
        <end position="27"/>
    </location>
</feature>